<dbReference type="Proteomes" id="UP000824881">
    <property type="component" value="Unassembled WGS sequence"/>
</dbReference>
<gene>
    <name evidence="1" type="ORF">CCMSSC00406_0006333</name>
</gene>
<name>A0ACB7IPV5_PLECO</name>
<organism evidence="1 2">
    <name type="scientific">Pleurotus cornucopiae</name>
    <name type="common">Cornucopia mushroom</name>
    <dbReference type="NCBI Taxonomy" id="5321"/>
    <lineage>
        <taxon>Eukaryota</taxon>
        <taxon>Fungi</taxon>
        <taxon>Dikarya</taxon>
        <taxon>Basidiomycota</taxon>
        <taxon>Agaricomycotina</taxon>
        <taxon>Agaricomycetes</taxon>
        <taxon>Agaricomycetidae</taxon>
        <taxon>Agaricales</taxon>
        <taxon>Pleurotineae</taxon>
        <taxon>Pleurotaceae</taxon>
        <taxon>Pleurotus</taxon>
    </lineage>
</organism>
<dbReference type="EMBL" id="WQMT02000007">
    <property type="protein sequence ID" value="KAG9220268.1"/>
    <property type="molecule type" value="Genomic_DNA"/>
</dbReference>
<keyword evidence="2" id="KW-1185">Reference proteome</keyword>
<comment type="caution">
    <text evidence="1">The sequence shown here is derived from an EMBL/GenBank/DDBJ whole genome shotgun (WGS) entry which is preliminary data.</text>
</comment>
<evidence type="ECO:0000313" key="1">
    <source>
        <dbReference type="EMBL" id="KAG9220268.1"/>
    </source>
</evidence>
<protein>
    <submittedName>
        <fullName evidence="1">Uncharacterized protein</fullName>
    </submittedName>
</protein>
<accession>A0ACB7IPV5</accession>
<sequence>MLLYFSTPALRRQPIFLMNLFSVSVGIAFNVGLAAYNINVILHPETASDTSGSIAVLACAITLPVFIDIILAFRLYVVLPRHSTSKAMLCIVFIPLASFKIARLINIGIFLKKLSVLLRSNDPAASLGSGFEHFNPNHKIEWSLLVLDNCYASGFFLWKLGMGGRSAKSSGIVSSAKDTLKRLFYLAAASFVFPCILGIGQLVFAFQGKGSYASYIFFTNVNVEIVCSLLATLWCAQSRWAEQHALHQPETSRISSFKAKSRGSEFWMASSEIRTQSGRGSEQEIRESANRSDVELVDEIIGHIDDSKTLLNCLLTTRHFKPRILYKTVNLRGKQLKGFRSAIDTNPHYANYTTALTVHYLSSSQYGNLNHILSNTTNIRSLEMQASGDSFRQASLSPPPTFKNLTALIWHNDQAAKIISACQSTLTHIELSYDACRTSTSERKPFDGSILPNLRLIRLPHGSGCPKPGNVGMRADEWKAGYFNITNTPTGYTLCLKA</sequence>
<evidence type="ECO:0000313" key="2">
    <source>
        <dbReference type="Proteomes" id="UP000824881"/>
    </source>
</evidence>
<proteinExistence type="predicted"/>
<reference evidence="1 2" key="1">
    <citation type="journal article" date="2021" name="Appl. Environ. Microbiol.">
        <title>Genetic linkage and physical mapping for an oyster mushroom Pleurotus cornucopiae and QTL analysis for the trait cap color.</title>
        <authorList>
            <person name="Zhang Y."/>
            <person name="Gao W."/>
            <person name="Sonnenberg A."/>
            <person name="Chen Q."/>
            <person name="Zhang J."/>
            <person name="Huang C."/>
        </authorList>
    </citation>
    <scope>NUCLEOTIDE SEQUENCE [LARGE SCALE GENOMIC DNA]</scope>
    <source>
        <strain evidence="1">CCMSSC00406</strain>
    </source>
</reference>